<evidence type="ECO:0000256" key="1">
    <source>
        <dbReference type="SAM" id="MobiDB-lite"/>
    </source>
</evidence>
<dbReference type="Proteomes" id="UP000677228">
    <property type="component" value="Unassembled WGS sequence"/>
</dbReference>
<evidence type="ECO:0000313" key="4">
    <source>
        <dbReference type="Proteomes" id="UP000682733"/>
    </source>
</evidence>
<dbReference type="Proteomes" id="UP000682733">
    <property type="component" value="Unassembled WGS sequence"/>
</dbReference>
<name>A0A8S2JPB6_9BILA</name>
<gene>
    <name evidence="2" type="ORF">OVA965_LOCUS16810</name>
    <name evidence="3" type="ORF">TMI583_LOCUS16819</name>
</gene>
<evidence type="ECO:0000313" key="2">
    <source>
        <dbReference type="EMBL" id="CAF1047694.1"/>
    </source>
</evidence>
<feature type="region of interest" description="Disordered" evidence="1">
    <location>
        <begin position="1"/>
        <end position="20"/>
    </location>
</feature>
<dbReference type="EMBL" id="CAJOBA010007896">
    <property type="protein sequence ID" value="CAF3815411.1"/>
    <property type="molecule type" value="Genomic_DNA"/>
</dbReference>
<comment type="caution">
    <text evidence="3">The sequence shown here is derived from an EMBL/GenBank/DDBJ whole genome shotgun (WGS) entry which is preliminary data.</text>
</comment>
<accession>A0A8S2JPB6</accession>
<dbReference type="AlphaFoldDB" id="A0A8S2JPB6"/>
<proteinExistence type="predicted"/>
<organism evidence="3 4">
    <name type="scientific">Didymodactylos carnosus</name>
    <dbReference type="NCBI Taxonomy" id="1234261"/>
    <lineage>
        <taxon>Eukaryota</taxon>
        <taxon>Metazoa</taxon>
        <taxon>Spiralia</taxon>
        <taxon>Gnathifera</taxon>
        <taxon>Rotifera</taxon>
        <taxon>Eurotatoria</taxon>
        <taxon>Bdelloidea</taxon>
        <taxon>Philodinida</taxon>
        <taxon>Philodinidae</taxon>
        <taxon>Didymodactylos</taxon>
    </lineage>
</organism>
<protein>
    <submittedName>
        <fullName evidence="3">Uncharacterized protein</fullName>
    </submittedName>
</protein>
<evidence type="ECO:0000313" key="3">
    <source>
        <dbReference type="EMBL" id="CAF3815411.1"/>
    </source>
</evidence>
<reference evidence="3" key="1">
    <citation type="submission" date="2021-02" db="EMBL/GenBank/DDBJ databases">
        <authorList>
            <person name="Nowell W R."/>
        </authorList>
    </citation>
    <scope>NUCLEOTIDE SEQUENCE</scope>
</reference>
<dbReference type="EMBL" id="CAJNOK010007885">
    <property type="protein sequence ID" value="CAF1047694.1"/>
    <property type="molecule type" value="Genomic_DNA"/>
</dbReference>
<sequence length="370" mass="42252">MSDRPARESTHSSEADTRGLSVAEKEIGASWTISASVEGWSVESPSTDRVRSSSGRIWARGFTMDSFSSAHVVSWLQTFILDESVIRYFQEPPFSIRCELTVHCGSRYSSFESYRCHIYRCHRTLIDSMDNDDIVSSNIDDILDDFENTFSHPTFNNDSDFIADPESCIYPDEELDDTDRIFLGLDPVSFSVTDQQLGFNNFAQFYTRFLLQLREYHLLPQKVVQSISSNICILLDMIVKLIKTKASSSLMSVNDFETAFAHVNWIINSISKSEYQFLKQCKKHFDYQPPTEIVLNTNQERAYYIPLKQSLSYMLQNGELLQAIIDNINSLSSRAANDNDLILSNRQSRSVKSNISQTDSNALLLKLYTD</sequence>
<feature type="non-terminal residue" evidence="3">
    <location>
        <position position="370"/>
    </location>
</feature>